<dbReference type="SUPFAM" id="SSF53335">
    <property type="entry name" value="S-adenosyl-L-methionine-dependent methyltransferases"/>
    <property type="match status" value="1"/>
</dbReference>
<feature type="domain" description="PABS" evidence="6">
    <location>
        <begin position="12"/>
        <end position="261"/>
    </location>
</feature>
<comment type="similarity">
    <text evidence="1">Belongs to the spermidine/spermine synthase family.</text>
</comment>
<keyword evidence="5" id="KW-1133">Transmembrane helix</keyword>
<dbReference type="EMBL" id="JASJEX010000003">
    <property type="protein sequence ID" value="MDJ1129622.1"/>
    <property type="molecule type" value="Genomic_DNA"/>
</dbReference>
<reference evidence="7" key="1">
    <citation type="submission" date="2023-05" db="EMBL/GenBank/DDBJ databases">
        <title>[olsenella] sp. nov., isolated from a pig farm feces dump.</title>
        <authorList>
            <person name="Chang Y.-H."/>
        </authorList>
    </citation>
    <scope>NUCLEOTIDE SEQUENCE</scope>
    <source>
        <strain evidence="7">YH-ols2217</strain>
    </source>
</reference>
<evidence type="ECO:0000313" key="8">
    <source>
        <dbReference type="Proteomes" id="UP001431693"/>
    </source>
</evidence>
<keyword evidence="8" id="KW-1185">Reference proteome</keyword>
<evidence type="ECO:0000256" key="3">
    <source>
        <dbReference type="ARBA" id="ARBA00023115"/>
    </source>
</evidence>
<dbReference type="PANTHER" id="PTHR43317">
    <property type="entry name" value="THERMOSPERMINE SYNTHASE ACAULIS5"/>
    <property type="match status" value="1"/>
</dbReference>
<dbReference type="NCBIfam" id="NF037959">
    <property type="entry name" value="MFS_SpdSyn"/>
    <property type="match status" value="1"/>
</dbReference>
<protein>
    <submittedName>
        <fullName evidence="7">Fused MFS/spermidine synthase</fullName>
    </submittedName>
</protein>
<keyword evidence="5" id="KW-0812">Transmembrane</keyword>
<keyword evidence="2 4" id="KW-0808">Transferase</keyword>
<keyword evidence="3 4" id="KW-0620">Polyamine biosynthesis</keyword>
<evidence type="ECO:0000259" key="6">
    <source>
        <dbReference type="PROSITE" id="PS51006"/>
    </source>
</evidence>
<comment type="caution">
    <text evidence="4">Lacks conserved residue(s) required for the propagation of feature annotation.</text>
</comment>
<keyword evidence="5" id="KW-0472">Membrane</keyword>
<dbReference type="Proteomes" id="UP001431693">
    <property type="component" value="Unassembled WGS sequence"/>
</dbReference>
<evidence type="ECO:0000256" key="5">
    <source>
        <dbReference type="SAM" id="Phobius"/>
    </source>
</evidence>
<dbReference type="PROSITE" id="PS51006">
    <property type="entry name" value="PABS_2"/>
    <property type="match status" value="1"/>
</dbReference>
<sequence length="274" mass="29945">MLAWWIWTTVIGLALVAIVAALPSLLARRGVAMTRTRFGVTLVFDSEDEDGTTVRLLNVNGTFQSLSYVDPDLRFELVAQYHRDMADVVLGLGRPVRACVLGGGGFSLPKYLATHEGASSVDAVEIDPKIVRIARESFFLEEAERRVNALRPGTLNVVTEDAWAFLDHVTEPYDVIVNEAFTGKKPLGPMATDEGARAIKRCLRPGGVFLSDARCPIEGRGSAPLTEACEAFAAEFEHVAYLPERPEEPRKPGNNVLVATDADVRLPEGWVVVQ</sequence>
<gene>
    <name evidence="7" type="ORF">QJ043_05945</name>
</gene>
<comment type="caution">
    <text evidence="7">The sequence shown here is derived from an EMBL/GenBank/DDBJ whole genome shotgun (WGS) entry which is preliminary data.</text>
</comment>
<proteinExistence type="inferred from homology"/>
<evidence type="ECO:0000256" key="2">
    <source>
        <dbReference type="ARBA" id="ARBA00022679"/>
    </source>
</evidence>
<accession>A0ABT6ZKN6</accession>
<dbReference type="PANTHER" id="PTHR43317:SF1">
    <property type="entry name" value="THERMOSPERMINE SYNTHASE ACAULIS5"/>
    <property type="match status" value="1"/>
</dbReference>
<dbReference type="Pfam" id="PF01564">
    <property type="entry name" value="Spermine_synth"/>
    <property type="match status" value="1"/>
</dbReference>
<feature type="transmembrane region" description="Helical" evidence="5">
    <location>
        <begin position="6"/>
        <end position="27"/>
    </location>
</feature>
<dbReference type="CDD" id="cd02440">
    <property type="entry name" value="AdoMet_MTases"/>
    <property type="match status" value="1"/>
</dbReference>
<dbReference type="Gene3D" id="3.40.50.150">
    <property type="entry name" value="Vaccinia Virus protein VP39"/>
    <property type="match status" value="1"/>
</dbReference>
<name>A0ABT6ZKN6_9ACTN</name>
<dbReference type="InterPro" id="IPR030374">
    <property type="entry name" value="PABS"/>
</dbReference>
<organism evidence="7 8">
    <name type="scientific">Kribbibacterium absianum</name>
    <dbReference type="NCBI Taxonomy" id="3044210"/>
    <lineage>
        <taxon>Bacteria</taxon>
        <taxon>Bacillati</taxon>
        <taxon>Actinomycetota</taxon>
        <taxon>Coriobacteriia</taxon>
        <taxon>Coriobacteriales</taxon>
        <taxon>Kribbibacteriaceae</taxon>
        <taxon>Kribbibacterium</taxon>
    </lineage>
</organism>
<evidence type="ECO:0000256" key="1">
    <source>
        <dbReference type="ARBA" id="ARBA00007867"/>
    </source>
</evidence>
<dbReference type="InterPro" id="IPR029063">
    <property type="entry name" value="SAM-dependent_MTases_sf"/>
</dbReference>
<evidence type="ECO:0000256" key="4">
    <source>
        <dbReference type="PROSITE-ProRule" id="PRU00354"/>
    </source>
</evidence>
<evidence type="ECO:0000313" key="7">
    <source>
        <dbReference type="EMBL" id="MDJ1129622.1"/>
    </source>
</evidence>
<dbReference type="RefSeq" id="WP_283712748.1">
    <property type="nucleotide sequence ID" value="NZ_JASJEW010000002.1"/>
</dbReference>